<evidence type="ECO:0000259" key="3">
    <source>
        <dbReference type="Pfam" id="PF16076"/>
    </source>
</evidence>
<feature type="domain" description="Acyltransferase C-terminal" evidence="3">
    <location>
        <begin position="5"/>
        <end position="73"/>
    </location>
</feature>
<feature type="region of interest" description="Disordered" evidence="1">
    <location>
        <begin position="131"/>
        <end position="199"/>
    </location>
</feature>
<gene>
    <name evidence="4" type="ORF">DBRI00130_LOCUS1840</name>
</gene>
<feature type="compositionally biased region" description="Polar residues" evidence="1">
    <location>
        <begin position="177"/>
        <end position="190"/>
    </location>
</feature>
<organism evidence="4">
    <name type="scientific">Ditylum brightwellii</name>
    <dbReference type="NCBI Taxonomy" id="49249"/>
    <lineage>
        <taxon>Eukaryota</taxon>
        <taxon>Sar</taxon>
        <taxon>Stramenopiles</taxon>
        <taxon>Ochrophyta</taxon>
        <taxon>Bacillariophyta</taxon>
        <taxon>Mediophyceae</taxon>
        <taxon>Lithodesmiophycidae</taxon>
        <taxon>Lithodesmiales</taxon>
        <taxon>Lithodesmiaceae</taxon>
        <taxon>Ditylum</taxon>
    </lineage>
</organism>
<protein>
    <recommendedName>
        <fullName evidence="3">Acyltransferase C-terminal domain-containing protein</fullName>
    </recommendedName>
</protein>
<keyword evidence="2" id="KW-0812">Transmembrane</keyword>
<dbReference type="AlphaFoldDB" id="A0A7S4QEX6"/>
<proteinExistence type="predicted"/>
<sequence length="199" mass="22708">MWRLLMKRSSSEVHLRIKRFSVEEVLQDVGWLDKQWAEKDRLLGHFARHQQFPLDGRGFCRHREFDTRTHSIEGSIFSLGLLMWMPCAIPFLLLVSIPLFWLLLWAWLAYRTFGLIFPDWVDWVEGTSSSSSSVLMRRSGGPGVSSRRNADGSEGHSGADSVGGTPFIPVTPFASPLTMTSWGTSDNVHNFQEKKSPRR</sequence>
<evidence type="ECO:0000256" key="1">
    <source>
        <dbReference type="SAM" id="MobiDB-lite"/>
    </source>
</evidence>
<dbReference type="Pfam" id="PF16076">
    <property type="entry name" value="Acyltransf_C"/>
    <property type="match status" value="1"/>
</dbReference>
<dbReference type="EMBL" id="HBNS01002293">
    <property type="protein sequence ID" value="CAE4581608.1"/>
    <property type="molecule type" value="Transcribed_RNA"/>
</dbReference>
<feature type="transmembrane region" description="Helical" evidence="2">
    <location>
        <begin position="81"/>
        <end position="108"/>
    </location>
</feature>
<keyword evidence="2" id="KW-1133">Transmembrane helix</keyword>
<name>A0A7S4QEX6_9STRA</name>
<reference evidence="4" key="1">
    <citation type="submission" date="2021-01" db="EMBL/GenBank/DDBJ databases">
        <authorList>
            <person name="Corre E."/>
            <person name="Pelletier E."/>
            <person name="Niang G."/>
            <person name="Scheremetjew M."/>
            <person name="Finn R."/>
            <person name="Kale V."/>
            <person name="Holt S."/>
            <person name="Cochrane G."/>
            <person name="Meng A."/>
            <person name="Brown T."/>
            <person name="Cohen L."/>
        </authorList>
    </citation>
    <scope>NUCLEOTIDE SEQUENCE</scope>
    <source>
        <strain evidence="4">GSO104</strain>
    </source>
</reference>
<evidence type="ECO:0000256" key="2">
    <source>
        <dbReference type="SAM" id="Phobius"/>
    </source>
</evidence>
<dbReference type="InterPro" id="IPR032098">
    <property type="entry name" value="Acyltransf_C"/>
</dbReference>
<feature type="compositionally biased region" description="Low complexity" evidence="1">
    <location>
        <begin position="131"/>
        <end position="147"/>
    </location>
</feature>
<keyword evidence="2" id="KW-0472">Membrane</keyword>
<evidence type="ECO:0000313" key="4">
    <source>
        <dbReference type="EMBL" id="CAE4581608.1"/>
    </source>
</evidence>
<accession>A0A7S4QEX6</accession>